<keyword evidence="8 9" id="KW-0539">Nucleus</keyword>
<dbReference type="GO" id="GO:0045893">
    <property type="term" value="P:positive regulation of DNA-templated transcription"/>
    <property type="evidence" value="ECO:0007669"/>
    <property type="project" value="TreeGrafter"/>
</dbReference>
<name>A0A6A2YCW2_HIBSY</name>
<keyword evidence="4 9" id="KW-0509">mRNA transport</keyword>
<dbReference type="Proteomes" id="UP000436088">
    <property type="component" value="Unassembled WGS sequence"/>
</dbReference>
<dbReference type="AlphaFoldDB" id="A0A6A2YCW2"/>
<evidence type="ECO:0000256" key="9">
    <source>
        <dbReference type="RuleBase" id="RU365073"/>
    </source>
</evidence>
<evidence type="ECO:0000256" key="4">
    <source>
        <dbReference type="ARBA" id="ARBA00022816"/>
    </source>
</evidence>
<keyword evidence="3 9" id="KW-0813">Transport</keyword>
<keyword evidence="7 9" id="KW-0906">Nuclear pore complex</keyword>
<comment type="function">
    <text evidence="9">Functions as a component of the nuclear pore complex (NPC).</text>
</comment>
<protein>
    <recommendedName>
        <fullName evidence="9">Nuclear pore complex protein Nup85</fullName>
    </recommendedName>
</protein>
<comment type="caution">
    <text evidence="10">The sequence shown here is derived from an EMBL/GenBank/DDBJ whole genome shotgun (WGS) entry which is preliminary data.</text>
</comment>
<keyword evidence="5 9" id="KW-0653">Protein transport</keyword>
<evidence type="ECO:0000256" key="8">
    <source>
        <dbReference type="ARBA" id="ARBA00023242"/>
    </source>
</evidence>
<dbReference type="PANTHER" id="PTHR13373:SF21">
    <property type="entry name" value="NUCLEAR PORE COMPLEX PROTEIN NUP85"/>
    <property type="match status" value="1"/>
</dbReference>
<evidence type="ECO:0000256" key="6">
    <source>
        <dbReference type="ARBA" id="ARBA00023010"/>
    </source>
</evidence>
<dbReference type="Pfam" id="PF07575">
    <property type="entry name" value="Nucleopor_Nup85"/>
    <property type="match status" value="1"/>
</dbReference>
<sequence>MPSVSSDSGRGALVPICTDSHGSAVYPLRHCLKSPISRLSVSWSRCHYLRVSVFTAPSSVEDDAGGKIVEVKLSGGDDEKNAVSSLSKISMNSSPYDVDWWDYIMEYSKDINALLGGQKSDSVPVIDYPKMKRRENGEYVNLMVKLEGEEPTSLKAAWELLEMFYAEKPSHSWLPERLVDRLADYDSLFSGTYPILTSLYGTNTVLEFMLVVENNPKYWEVMSSTLAVGWLDIVGLENMYSLAQKSIQLKPMASAHKLMGLIIEILGENTEVVLAECLKGFGPW</sequence>
<keyword evidence="9" id="KW-0472">Membrane</keyword>
<dbReference type="GO" id="GO:0031965">
    <property type="term" value="C:nuclear membrane"/>
    <property type="evidence" value="ECO:0007669"/>
    <property type="project" value="UniProtKB-UniRule"/>
</dbReference>
<proteinExistence type="inferred from homology"/>
<comment type="similarity">
    <text evidence="2 9">Belongs to the nucleoporin Nup85 family.</text>
</comment>
<comment type="subcellular location">
    <subcellularLocation>
        <location evidence="1 9">Nucleus</location>
        <location evidence="1 9">Nuclear pore complex</location>
    </subcellularLocation>
</comment>
<organism evidence="10 11">
    <name type="scientific">Hibiscus syriacus</name>
    <name type="common">Rose of Sharon</name>
    <dbReference type="NCBI Taxonomy" id="106335"/>
    <lineage>
        <taxon>Eukaryota</taxon>
        <taxon>Viridiplantae</taxon>
        <taxon>Streptophyta</taxon>
        <taxon>Embryophyta</taxon>
        <taxon>Tracheophyta</taxon>
        <taxon>Spermatophyta</taxon>
        <taxon>Magnoliopsida</taxon>
        <taxon>eudicotyledons</taxon>
        <taxon>Gunneridae</taxon>
        <taxon>Pentapetalae</taxon>
        <taxon>rosids</taxon>
        <taxon>malvids</taxon>
        <taxon>Malvales</taxon>
        <taxon>Malvaceae</taxon>
        <taxon>Malvoideae</taxon>
        <taxon>Hibiscus</taxon>
    </lineage>
</organism>
<gene>
    <name evidence="10" type="ORF">F3Y22_tig00111621pilonHSYRG00393</name>
</gene>
<reference evidence="10" key="1">
    <citation type="submission" date="2019-09" db="EMBL/GenBank/DDBJ databases">
        <title>Draft genome information of white flower Hibiscus syriacus.</title>
        <authorList>
            <person name="Kim Y.-M."/>
        </authorList>
    </citation>
    <scope>NUCLEOTIDE SEQUENCE [LARGE SCALE GENOMIC DNA]</scope>
    <source>
        <strain evidence="10">YM2019G1</strain>
    </source>
</reference>
<evidence type="ECO:0000313" key="10">
    <source>
        <dbReference type="EMBL" id="KAE8676256.1"/>
    </source>
</evidence>
<accession>A0A6A2YCW2</accession>
<dbReference type="PANTHER" id="PTHR13373">
    <property type="entry name" value="FROUNT PROTEIN-RELATED"/>
    <property type="match status" value="1"/>
</dbReference>
<dbReference type="InterPro" id="IPR011502">
    <property type="entry name" value="Nucleoporin_Nup85"/>
</dbReference>
<dbReference type="GO" id="GO:0006406">
    <property type="term" value="P:mRNA export from nucleus"/>
    <property type="evidence" value="ECO:0007669"/>
    <property type="project" value="TreeGrafter"/>
</dbReference>
<evidence type="ECO:0000256" key="2">
    <source>
        <dbReference type="ARBA" id="ARBA00005573"/>
    </source>
</evidence>
<evidence type="ECO:0000256" key="1">
    <source>
        <dbReference type="ARBA" id="ARBA00004567"/>
    </source>
</evidence>
<evidence type="ECO:0000313" key="11">
    <source>
        <dbReference type="Proteomes" id="UP000436088"/>
    </source>
</evidence>
<dbReference type="GO" id="GO:0017056">
    <property type="term" value="F:structural constituent of nuclear pore"/>
    <property type="evidence" value="ECO:0007669"/>
    <property type="project" value="TreeGrafter"/>
</dbReference>
<dbReference type="GO" id="GO:0031080">
    <property type="term" value="C:nuclear pore outer ring"/>
    <property type="evidence" value="ECO:0007669"/>
    <property type="project" value="TreeGrafter"/>
</dbReference>
<keyword evidence="6 9" id="KW-0811">Translocation</keyword>
<keyword evidence="11" id="KW-1185">Reference proteome</keyword>
<evidence type="ECO:0000256" key="7">
    <source>
        <dbReference type="ARBA" id="ARBA00023132"/>
    </source>
</evidence>
<comment type="subunit">
    <text evidence="9">Component of the nuclear pore complex (NPC).</text>
</comment>
<dbReference type="GO" id="GO:0006606">
    <property type="term" value="P:protein import into nucleus"/>
    <property type="evidence" value="ECO:0007669"/>
    <property type="project" value="TreeGrafter"/>
</dbReference>
<evidence type="ECO:0000256" key="5">
    <source>
        <dbReference type="ARBA" id="ARBA00022927"/>
    </source>
</evidence>
<dbReference type="EMBL" id="VEPZ02001387">
    <property type="protein sequence ID" value="KAE8676256.1"/>
    <property type="molecule type" value="Genomic_DNA"/>
</dbReference>
<evidence type="ECO:0000256" key="3">
    <source>
        <dbReference type="ARBA" id="ARBA00022448"/>
    </source>
</evidence>